<dbReference type="PRINTS" id="PR02008">
    <property type="entry name" value="RCMTFAMILY"/>
</dbReference>
<dbReference type="Pfam" id="PF22458">
    <property type="entry name" value="RsmF-B_ferredox"/>
    <property type="match status" value="1"/>
</dbReference>
<protein>
    <submittedName>
        <fullName evidence="7">Methyltransferase domain-containing protein</fullName>
    </submittedName>
</protein>
<dbReference type="Pfam" id="PF01189">
    <property type="entry name" value="Methyltr_RsmB-F"/>
    <property type="match status" value="1"/>
</dbReference>
<feature type="binding site" evidence="5">
    <location>
        <position position="272"/>
    </location>
    <ligand>
        <name>S-adenosyl-L-methionine</name>
        <dbReference type="ChEBI" id="CHEBI:59789"/>
    </ligand>
</feature>
<evidence type="ECO:0000256" key="3">
    <source>
        <dbReference type="ARBA" id="ARBA00022691"/>
    </source>
</evidence>
<feature type="active site" description="Nucleophile" evidence="5">
    <location>
        <position position="371"/>
    </location>
</feature>
<dbReference type="GO" id="GO:0003723">
    <property type="term" value="F:RNA binding"/>
    <property type="evidence" value="ECO:0007669"/>
    <property type="project" value="UniProtKB-UniRule"/>
</dbReference>
<dbReference type="InterPro" id="IPR029063">
    <property type="entry name" value="SAM-dependent_MTases_sf"/>
</dbReference>
<comment type="caution">
    <text evidence="5">Lacks conserved residue(s) required for the propagation of feature annotation.</text>
</comment>
<dbReference type="AlphaFoldDB" id="A0A6P1NIG5"/>
<dbReference type="PANTHER" id="PTHR22807:SF53">
    <property type="entry name" value="RIBOSOMAL RNA SMALL SUBUNIT METHYLTRANSFERASE B-RELATED"/>
    <property type="match status" value="1"/>
</dbReference>
<dbReference type="Gene3D" id="3.30.70.1170">
    <property type="entry name" value="Sun protein, domain 3"/>
    <property type="match status" value="1"/>
</dbReference>
<dbReference type="Gene3D" id="3.40.50.150">
    <property type="entry name" value="Vaccinia Virus protein VP39"/>
    <property type="match status" value="1"/>
</dbReference>
<proteinExistence type="inferred from homology"/>
<sequence length="435" mass="48910">MTPAARLSGAIDLLCAIQNAPFRPADATANNFFRDRRYIGGGDRRFISTLIWDVLRGWRRLHWHLRAIPGERNSDISPRLLCAAQLIFSGQEWGDVRELFSGDRYAPQSLTERETAILKELSGKTLSDVKQPKAVKFELPDWVLPYFEDDFGEKLEEEMSALLTLPTLDLRVNLLKTTREKAKISLRKEGFEATETQYSPWGLRLRGRHPITSSRAFQDGLIEIQDEGSQLIAAAVEAKPGQRVLDYCAGAGGKTLALAMTMENKGQVIACDVSQPRLEGAIKRLRRAGVHNVTRHLLAEGDKWVKRREASFDTVLVDAPCSGTGTWRRNPDARLRFSEQDLKELTVKQAKILKIASKLVRPGGRLVYATCSLLSAENDKQRDQFLTENDQYELAQPEEMSSWLTESLKQKASFSLTPAQNGTDGFFVSVFKRKA</sequence>
<keyword evidence="8" id="KW-1185">Reference proteome</keyword>
<dbReference type="PANTHER" id="PTHR22807">
    <property type="entry name" value="NOP2 YEAST -RELATED NOL1/NOP2/FMU SUN DOMAIN-CONTAINING"/>
    <property type="match status" value="1"/>
</dbReference>
<feature type="binding site" evidence="5">
    <location>
        <position position="318"/>
    </location>
    <ligand>
        <name>S-adenosyl-L-methionine</name>
        <dbReference type="ChEBI" id="CHEBI:59789"/>
    </ligand>
</feature>
<evidence type="ECO:0000313" key="7">
    <source>
        <dbReference type="EMBL" id="QHI95452.1"/>
    </source>
</evidence>
<dbReference type="GO" id="GO:0008173">
    <property type="term" value="F:RNA methyltransferase activity"/>
    <property type="evidence" value="ECO:0007669"/>
    <property type="project" value="InterPro"/>
</dbReference>
<feature type="domain" description="SAM-dependent MTase RsmB/NOP-type" evidence="6">
    <location>
        <begin position="158"/>
        <end position="434"/>
    </location>
</feature>
<accession>A0A6P1NIG5</accession>
<dbReference type="InterPro" id="IPR001678">
    <property type="entry name" value="MeTrfase_RsmB-F_NOP2_dom"/>
</dbReference>
<evidence type="ECO:0000256" key="2">
    <source>
        <dbReference type="ARBA" id="ARBA00022679"/>
    </source>
</evidence>
<dbReference type="KEGG" id="bomb:GT348_03485"/>
<evidence type="ECO:0000256" key="5">
    <source>
        <dbReference type="PROSITE-ProRule" id="PRU01023"/>
    </source>
</evidence>
<dbReference type="RefSeq" id="WP_160618529.1">
    <property type="nucleotide sequence ID" value="NZ_CP047652.1"/>
</dbReference>
<organism evidence="7 8">
    <name type="scientific">Aristophania vespae</name>
    <dbReference type="NCBI Taxonomy" id="2697033"/>
    <lineage>
        <taxon>Bacteria</taxon>
        <taxon>Pseudomonadati</taxon>
        <taxon>Pseudomonadota</taxon>
        <taxon>Alphaproteobacteria</taxon>
        <taxon>Acetobacterales</taxon>
        <taxon>Acetobacteraceae</taxon>
        <taxon>Aristophania</taxon>
    </lineage>
</organism>
<dbReference type="EMBL" id="CP047652">
    <property type="protein sequence ID" value="QHI95452.1"/>
    <property type="molecule type" value="Genomic_DNA"/>
</dbReference>
<dbReference type="PROSITE" id="PS51686">
    <property type="entry name" value="SAM_MT_RSMB_NOP"/>
    <property type="match status" value="1"/>
</dbReference>
<evidence type="ECO:0000256" key="1">
    <source>
        <dbReference type="ARBA" id="ARBA00022603"/>
    </source>
</evidence>
<evidence type="ECO:0000313" key="8">
    <source>
        <dbReference type="Proteomes" id="UP000463975"/>
    </source>
</evidence>
<dbReference type="SUPFAM" id="SSF53335">
    <property type="entry name" value="S-adenosyl-L-methionine-dependent methyltransferases"/>
    <property type="match status" value="1"/>
</dbReference>
<comment type="similarity">
    <text evidence="5">Belongs to the class I-like SAM-binding methyltransferase superfamily. RsmB/NOP family.</text>
</comment>
<dbReference type="InterPro" id="IPR054728">
    <property type="entry name" value="RsmB-like_ferredoxin"/>
</dbReference>
<feature type="binding site" evidence="5">
    <location>
        <position position="302"/>
    </location>
    <ligand>
        <name>S-adenosyl-L-methionine</name>
        <dbReference type="ChEBI" id="CHEBI:59789"/>
    </ligand>
</feature>
<keyword evidence="3 5" id="KW-0949">S-adenosyl-L-methionine</keyword>
<dbReference type="GO" id="GO:0001510">
    <property type="term" value="P:RNA methylation"/>
    <property type="evidence" value="ECO:0007669"/>
    <property type="project" value="InterPro"/>
</dbReference>
<keyword evidence="4 5" id="KW-0694">RNA-binding</keyword>
<dbReference type="InterPro" id="IPR049560">
    <property type="entry name" value="MeTrfase_RsmB-F_NOP2_cat"/>
</dbReference>
<dbReference type="CDD" id="cd02440">
    <property type="entry name" value="AdoMet_MTases"/>
    <property type="match status" value="1"/>
</dbReference>
<dbReference type="Proteomes" id="UP000463975">
    <property type="component" value="Chromosome"/>
</dbReference>
<name>A0A6P1NIG5_9PROT</name>
<keyword evidence="1 5" id="KW-0489">Methyltransferase</keyword>
<evidence type="ECO:0000256" key="4">
    <source>
        <dbReference type="ARBA" id="ARBA00022884"/>
    </source>
</evidence>
<keyword evidence="2 5" id="KW-0808">Transferase</keyword>
<dbReference type="InterPro" id="IPR023267">
    <property type="entry name" value="RCMT"/>
</dbReference>
<reference evidence="7 8" key="1">
    <citation type="submission" date="2020-01" db="EMBL/GenBank/DDBJ databases">
        <title>Genome sequencing of strain KACC 21507.</title>
        <authorList>
            <person name="Heo J."/>
            <person name="Kim S.-J."/>
            <person name="Kim J.-S."/>
            <person name="Hong S.-B."/>
            <person name="Kwon S.-W."/>
        </authorList>
    </citation>
    <scope>NUCLEOTIDE SEQUENCE [LARGE SCALE GENOMIC DNA]</scope>
    <source>
        <strain evidence="7 8">KACC 21507</strain>
    </source>
</reference>
<evidence type="ECO:0000259" key="6">
    <source>
        <dbReference type="PROSITE" id="PS51686"/>
    </source>
</evidence>
<gene>
    <name evidence="7" type="ORF">GT348_03485</name>
</gene>